<evidence type="ECO:0000313" key="2">
    <source>
        <dbReference type="Proteomes" id="UP000324800"/>
    </source>
</evidence>
<protein>
    <submittedName>
        <fullName evidence="1">Uncharacterized protein</fullName>
    </submittedName>
</protein>
<accession>A0A5J4V369</accession>
<evidence type="ECO:0000313" key="1">
    <source>
        <dbReference type="EMBL" id="KAA6376860.1"/>
    </source>
</evidence>
<sequence length="102" mass="12082">MKRIKRYTEQKYLDYQKATTTIQYGTQFIPQQFNTNLLLFIALPYPHNKVQQYHNPQQPGGFLKREREFQGIWRVGRVRGHVAFQTNLQTGTNVFSIIPHNS</sequence>
<organism evidence="1 2">
    <name type="scientific">Streblomastix strix</name>
    <dbReference type="NCBI Taxonomy" id="222440"/>
    <lineage>
        <taxon>Eukaryota</taxon>
        <taxon>Metamonada</taxon>
        <taxon>Preaxostyla</taxon>
        <taxon>Oxymonadida</taxon>
        <taxon>Streblomastigidae</taxon>
        <taxon>Streblomastix</taxon>
    </lineage>
</organism>
<reference evidence="1 2" key="1">
    <citation type="submission" date="2019-03" db="EMBL/GenBank/DDBJ databases">
        <title>Single cell metagenomics reveals metabolic interactions within the superorganism composed of flagellate Streblomastix strix and complex community of Bacteroidetes bacteria on its surface.</title>
        <authorList>
            <person name="Treitli S.C."/>
            <person name="Kolisko M."/>
            <person name="Husnik F."/>
            <person name="Keeling P."/>
            <person name="Hampl V."/>
        </authorList>
    </citation>
    <scope>NUCLEOTIDE SEQUENCE [LARGE SCALE GENOMIC DNA]</scope>
    <source>
        <strain evidence="1">ST1C</strain>
    </source>
</reference>
<dbReference type="EMBL" id="SNRW01010230">
    <property type="protein sequence ID" value="KAA6376860.1"/>
    <property type="molecule type" value="Genomic_DNA"/>
</dbReference>
<name>A0A5J4V369_9EUKA</name>
<dbReference type="AlphaFoldDB" id="A0A5J4V369"/>
<comment type="caution">
    <text evidence="1">The sequence shown here is derived from an EMBL/GenBank/DDBJ whole genome shotgun (WGS) entry which is preliminary data.</text>
</comment>
<gene>
    <name evidence="1" type="ORF">EZS28_027616</name>
</gene>
<proteinExistence type="predicted"/>
<dbReference type="Proteomes" id="UP000324800">
    <property type="component" value="Unassembled WGS sequence"/>
</dbReference>